<evidence type="ECO:0000313" key="4">
    <source>
        <dbReference type="EMBL" id="MVT42423.1"/>
    </source>
</evidence>
<dbReference type="PANTHER" id="PTHR30461">
    <property type="entry name" value="DNA-INVERTASE FROM LAMBDOID PROPHAGE"/>
    <property type="match status" value="1"/>
</dbReference>
<keyword evidence="1" id="KW-0238">DNA-binding</keyword>
<dbReference type="PANTHER" id="PTHR30461:SF2">
    <property type="entry name" value="SERINE RECOMBINASE PINE-RELATED"/>
    <property type="match status" value="1"/>
</dbReference>
<dbReference type="OrthoDB" id="2290206at2"/>
<accession>A0A6N8JB78</accession>
<proteinExistence type="predicted"/>
<dbReference type="AlphaFoldDB" id="A0A6N8JB78"/>
<sequence>MTLAIAYYRVSTGKQGKSGLGIEAQQERVRHYAERNGMIIIKELIEIESGWDKTRPVVNEGIALCKSLGATLLIATLDRLARNVVFIATLMENKVPFITVDSPNDSELVIYIKAAIAQDERTKISERTKAALAAAKRRGVVLGTSCHELNRKNRLAVETFVVEMMPIITELKRQKFGSVRAIMHELNRRNVLPFRGERRRWHITTVHNLLLRIEALQPITATP</sequence>
<name>A0A6N8JB78_9BACT</name>
<dbReference type="SUPFAM" id="SSF53041">
    <property type="entry name" value="Resolvase-like"/>
    <property type="match status" value="1"/>
</dbReference>
<dbReference type="GO" id="GO:0003677">
    <property type="term" value="F:DNA binding"/>
    <property type="evidence" value="ECO:0007669"/>
    <property type="project" value="UniProtKB-KW"/>
</dbReference>
<gene>
    <name evidence="4" type="ORF">GO495_17655</name>
</gene>
<organism evidence="4 5">
    <name type="scientific">Chitinophaga oryziterrae</name>
    <dbReference type="NCBI Taxonomy" id="1031224"/>
    <lineage>
        <taxon>Bacteria</taxon>
        <taxon>Pseudomonadati</taxon>
        <taxon>Bacteroidota</taxon>
        <taxon>Chitinophagia</taxon>
        <taxon>Chitinophagales</taxon>
        <taxon>Chitinophagaceae</taxon>
        <taxon>Chitinophaga</taxon>
    </lineage>
</organism>
<keyword evidence="2" id="KW-0233">DNA recombination</keyword>
<dbReference type="Gene3D" id="3.40.50.1390">
    <property type="entry name" value="Resolvase, N-terminal catalytic domain"/>
    <property type="match status" value="1"/>
</dbReference>
<reference evidence="4 5" key="1">
    <citation type="submission" date="2019-12" db="EMBL/GenBank/DDBJ databases">
        <title>The draft genomic sequence of strain Chitinophaga oryziterrae JCM 16595.</title>
        <authorList>
            <person name="Zhang X."/>
        </authorList>
    </citation>
    <scope>NUCLEOTIDE SEQUENCE [LARGE SCALE GENOMIC DNA]</scope>
    <source>
        <strain evidence="4 5">JCM 16595</strain>
    </source>
</reference>
<dbReference type="RefSeq" id="WP_157301059.1">
    <property type="nucleotide sequence ID" value="NZ_BAAAZB010000002.1"/>
</dbReference>
<comment type="caution">
    <text evidence="4">The sequence shown here is derived from an EMBL/GenBank/DDBJ whole genome shotgun (WGS) entry which is preliminary data.</text>
</comment>
<keyword evidence="5" id="KW-1185">Reference proteome</keyword>
<dbReference type="CDD" id="cd00338">
    <property type="entry name" value="Ser_Recombinase"/>
    <property type="match status" value="1"/>
</dbReference>
<dbReference type="SMART" id="SM00857">
    <property type="entry name" value="Resolvase"/>
    <property type="match status" value="1"/>
</dbReference>
<evidence type="ECO:0000313" key="5">
    <source>
        <dbReference type="Proteomes" id="UP000468388"/>
    </source>
</evidence>
<dbReference type="InterPro" id="IPR050639">
    <property type="entry name" value="SSR_resolvase"/>
</dbReference>
<protein>
    <submittedName>
        <fullName evidence="4">Resolvase</fullName>
    </submittedName>
</protein>
<evidence type="ECO:0000256" key="2">
    <source>
        <dbReference type="ARBA" id="ARBA00023172"/>
    </source>
</evidence>
<dbReference type="Pfam" id="PF00239">
    <property type="entry name" value="Resolvase"/>
    <property type="match status" value="1"/>
</dbReference>
<evidence type="ECO:0000259" key="3">
    <source>
        <dbReference type="PROSITE" id="PS51736"/>
    </source>
</evidence>
<dbReference type="PROSITE" id="PS51736">
    <property type="entry name" value="RECOMBINASES_3"/>
    <property type="match status" value="1"/>
</dbReference>
<feature type="domain" description="Resolvase/invertase-type recombinase catalytic" evidence="3">
    <location>
        <begin position="3"/>
        <end position="139"/>
    </location>
</feature>
<evidence type="ECO:0000256" key="1">
    <source>
        <dbReference type="ARBA" id="ARBA00023125"/>
    </source>
</evidence>
<dbReference type="Proteomes" id="UP000468388">
    <property type="component" value="Unassembled WGS sequence"/>
</dbReference>
<dbReference type="InterPro" id="IPR006119">
    <property type="entry name" value="Resolv_N"/>
</dbReference>
<dbReference type="EMBL" id="WRXO01000005">
    <property type="protein sequence ID" value="MVT42423.1"/>
    <property type="molecule type" value="Genomic_DNA"/>
</dbReference>
<dbReference type="GO" id="GO:0000150">
    <property type="term" value="F:DNA strand exchange activity"/>
    <property type="evidence" value="ECO:0007669"/>
    <property type="project" value="InterPro"/>
</dbReference>
<dbReference type="InterPro" id="IPR036162">
    <property type="entry name" value="Resolvase-like_N_sf"/>
</dbReference>